<evidence type="ECO:0000313" key="6">
    <source>
        <dbReference type="Proteomes" id="UP000619479"/>
    </source>
</evidence>
<name>A0A919M3S0_9ACTN</name>
<keyword evidence="3" id="KW-0732">Signal</keyword>
<evidence type="ECO:0000259" key="4">
    <source>
        <dbReference type="Pfam" id="PF00080"/>
    </source>
</evidence>
<dbReference type="InterPro" id="IPR036423">
    <property type="entry name" value="SOD-like_Cu/Zn_dom_sf"/>
</dbReference>
<dbReference type="RefSeq" id="WP_203738923.1">
    <property type="nucleotide sequence ID" value="NZ_BAAAUC010000011.1"/>
</dbReference>
<keyword evidence="6" id="KW-1185">Reference proteome</keyword>
<dbReference type="Proteomes" id="UP000619479">
    <property type="component" value="Unassembled WGS sequence"/>
</dbReference>
<feature type="domain" description="Superoxide dismutase copper/zinc binding" evidence="4">
    <location>
        <begin position="82"/>
        <end position="208"/>
    </location>
</feature>
<feature type="chain" id="PRO_5036930192" description="Superoxide dismutase copper/zinc binding domain-containing protein" evidence="3">
    <location>
        <begin position="27"/>
        <end position="233"/>
    </location>
</feature>
<dbReference type="Pfam" id="PF00080">
    <property type="entry name" value="Sod_Cu"/>
    <property type="match status" value="1"/>
</dbReference>
<evidence type="ECO:0000256" key="3">
    <source>
        <dbReference type="SAM" id="SignalP"/>
    </source>
</evidence>
<dbReference type="EMBL" id="BOMH01000009">
    <property type="protein sequence ID" value="GID63473.1"/>
    <property type="molecule type" value="Genomic_DNA"/>
</dbReference>
<dbReference type="GO" id="GO:0006801">
    <property type="term" value="P:superoxide metabolic process"/>
    <property type="evidence" value="ECO:0007669"/>
    <property type="project" value="InterPro"/>
</dbReference>
<evidence type="ECO:0000313" key="5">
    <source>
        <dbReference type="EMBL" id="GID63473.1"/>
    </source>
</evidence>
<comment type="similarity">
    <text evidence="1">Belongs to the Cu-Zn superoxide dismutase family.</text>
</comment>
<dbReference type="Gene3D" id="2.60.40.200">
    <property type="entry name" value="Superoxide dismutase, copper/zinc binding domain"/>
    <property type="match status" value="1"/>
</dbReference>
<reference evidence="5" key="1">
    <citation type="submission" date="2021-01" db="EMBL/GenBank/DDBJ databases">
        <title>Whole genome shotgun sequence of Actinoplanes cyaneus NBRC 14990.</title>
        <authorList>
            <person name="Komaki H."/>
            <person name="Tamura T."/>
        </authorList>
    </citation>
    <scope>NUCLEOTIDE SEQUENCE</scope>
    <source>
        <strain evidence="5">NBRC 14990</strain>
    </source>
</reference>
<dbReference type="InterPro" id="IPR001424">
    <property type="entry name" value="SOD_Cu_Zn_dom"/>
</dbReference>
<dbReference type="AlphaFoldDB" id="A0A919M3S0"/>
<feature type="signal peptide" evidence="3">
    <location>
        <begin position="1"/>
        <end position="26"/>
    </location>
</feature>
<accession>A0A919M3S0</accession>
<gene>
    <name evidence="5" type="ORF">Acy02nite_13540</name>
</gene>
<dbReference type="GO" id="GO:0046872">
    <property type="term" value="F:metal ion binding"/>
    <property type="evidence" value="ECO:0007669"/>
    <property type="project" value="InterPro"/>
</dbReference>
<proteinExistence type="inferred from homology"/>
<evidence type="ECO:0000256" key="1">
    <source>
        <dbReference type="ARBA" id="ARBA00010457"/>
    </source>
</evidence>
<evidence type="ECO:0000256" key="2">
    <source>
        <dbReference type="SAM" id="MobiDB-lite"/>
    </source>
</evidence>
<comment type="caution">
    <text evidence="5">The sequence shown here is derived from an EMBL/GenBank/DDBJ whole genome shotgun (WGS) entry which is preliminary data.</text>
</comment>
<feature type="region of interest" description="Disordered" evidence="2">
    <location>
        <begin position="120"/>
        <end position="145"/>
    </location>
</feature>
<dbReference type="SUPFAM" id="SSF49329">
    <property type="entry name" value="Cu,Zn superoxide dismutase-like"/>
    <property type="match status" value="1"/>
</dbReference>
<sequence length="233" mass="23866">MFANRILTTLHLATAAACLAASPAAATSPAAVGSPTAGGSPAAAAGLGPAAAGSGPAVFQTWRPGAQAITYDVRAVPPGATAQVQFSSTGHNLWVRLEVTGLVPGRAYGAHMHVAECGRDPKAAGPHYQHQHDPAATKEKPSADPRYANPANEIWLDFTADARGTAVASREQRWMVADDRMPRSLVLHAETTRTGPGVAGTAGARVGCLKLPFGYGHAGSSRPQPPTEIALQG</sequence>
<protein>
    <recommendedName>
        <fullName evidence="4">Superoxide dismutase copper/zinc binding domain-containing protein</fullName>
    </recommendedName>
</protein>
<feature type="compositionally biased region" description="Basic and acidic residues" evidence="2">
    <location>
        <begin position="130"/>
        <end position="143"/>
    </location>
</feature>
<organism evidence="5 6">
    <name type="scientific">Actinoplanes cyaneus</name>
    <dbReference type="NCBI Taxonomy" id="52696"/>
    <lineage>
        <taxon>Bacteria</taxon>
        <taxon>Bacillati</taxon>
        <taxon>Actinomycetota</taxon>
        <taxon>Actinomycetes</taxon>
        <taxon>Micromonosporales</taxon>
        <taxon>Micromonosporaceae</taxon>
        <taxon>Actinoplanes</taxon>
    </lineage>
</organism>
<dbReference type="PROSITE" id="PS51257">
    <property type="entry name" value="PROKAR_LIPOPROTEIN"/>
    <property type="match status" value="1"/>
</dbReference>